<dbReference type="InterPro" id="IPR018000">
    <property type="entry name" value="Neurotransmitter_ion_chnl_CS"/>
</dbReference>
<dbReference type="Pfam" id="PF02931">
    <property type="entry name" value="Neur_chan_LBD"/>
    <property type="match status" value="1"/>
</dbReference>
<proteinExistence type="inferred from homology"/>
<keyword evidence="10" id="KW-1185">Reference proteome</keyword>
<organism evidence="10 11">
    <name type="scientific">Actinia tenebrosa</name>
    <name type="common">Australian red waratah sea anemone</name>
    <dbReference type="NCBI Taxonomy" id="6105"/>
    <lineage>
        <taxon>Eukaryota</taxon>
        <taxon>Metazoa</taxon>
        <taxon>Cnidaria</taxon>
        <taxon>Anthozoa</taxon>
        <taxon>Hexacorallia</taxon>
        <taxon>Actiniaria</taxon>
        <taxon>Actiniidae</taxon>
        <taxon>Actinia</taxon>
    </lineage>
</organism>
<keyword evidence="5 6" id="KW-0472">Membrane</keyword>
<feature type="region of interest" description="Disordered" evidence="7">
    <location>
        <begin position="362"/>
        <end position="387"/>
    </location>
</feature>
<dbReference type="Proteomes" id="UP000515163">
    <property type="component" value="Unplaced"/>
</dbReference>
<dbReference type="GO" id="GO:0004888">
    <property type="term" value="F:transmembrane signaling receptor activity"/>
    <property type="evidence" value="ECO:0007669"/>
    <property type="project" value="InterPro"/>
</dbReference>
<dbReference type="NCBIfam" id="TIGR00860">
    <property type="entry name" value="LIC"/>
    <property type="match status" value="1"/>
</dbReference>
<dbReference type="OrthoDB" id="5959766at2759"/>
<keyword evidence="6" id="KW-0407">Ion channel</keyword>
<sequence length="430" mass="49405">MSKMKLILSLYLLTLVYEASHVYATRGTFEKELRDKLLGGDYDKTVRPVKDHNKPLNVSFGLRLSKLVELDTKNQLLVVDVWIVQSWNNPFLSWNESEHGGIHTLHIQPETMWVPDTVLYDNGDEDVSQAGFLEKFKTYVMLNSNGTCTWMAPATFKSSCEMDLTNFPFDTQACDMTFGSWTYDSRLIRMQQLHETHELAEKFITNGDWRLQEVEIKNRLMTYTCCPHPFSDVTYTFTLDRKPNYHILNLVVPCVILAFISLISFYLPPDCGERIGLSITVLLALSVYLLIISDKLPETSDYVPRLGLYYMCLMGELALALAATAVSIKCHHSRTKPPKILMRLIRPKQVKVRSISVRSAIDEESEENHKNQSAQNGGVVKQNEERNEEENKETWCENWMDISLCLDRFFLVTFTVLFAATTFGTLFSRN</sequence>
<dbReference type="PANTHER" id="PTHR18945">
    <property type="entry name" value="NEUROTRANSMITTER GATED ION CHANNEL"/>
    <property type="match status" value="1"/>
</dbReference>
<dbReference type="Gene3D" id="2.70.170.10">
    <property type="entry name" value="Neurotransmitter-gated ion-channel ligand-binding domain"/>
    <property type="match status" value="1"/>
</dbReference>
<keyword evidence="4 6" id="KW-1133">Transmembrane helix</keyword>
<dbReference type="Pfam" id="PF02932">
    <property type="entry name" value="Neur_chan_memb"/>
    <property type="match status" value="1"/>
</dbReference>
<keyword evidence="6" id="KW-0813">Transport</keyword>
<reference evidence="11" key="1">
    <citation type="submission" date="2025-08" db="UniProtKB">
        <authorList>
            <consortium name="RefSeq"/>
        </authorList>
    </citation>
    <scope>IDENTIFICATION</scope>
    <source>
        <tissue evidence="11">Tentacle</tissue>
    </source>
</reference>
<dbReference type="GeneID" id="116297125"/>
<dbReference type="GO" id="GO:0005230">
    <property type="term" value="F:extracellular ligand-gated monoatomic ion channel activity"/>
    <property type="evidence" value="ECO:0007669"/>
    <property type="project" value="InterPro"/>
</dbReference>
<evidence type="ECO:0000256" key="4">
    <source>
        <dbReference type="ARBA" id="ARBA00022989"/>
    </source>
</evidence>
<feature type="domain" description="Neurotransmitter-gated ion-channel ligand-binding" evidence="8">
    <location>
        <begin position="31"/>
        <end position="243"/>
    </location>
</feature>
<evidence type="ECO:0000313" key="11">
    <source>
        <dbReference type="RefSeq" id="XP_031561148.1"/>
    </source>
</evidence>
<dbReference type="InterPro" id="IPR006202">
    <property type="entry name" value="Neur_chan_lig-bd"/>
</dbReference>
<dbReference type="FunFam" id="1.20.58.390:FF:000043">
    <property type="entry name" value="AcetylCholine Receptor"/>
    <property type="match status" value="1"/>
</dbReference>
<evidence type="ECO:0000256" key="1">
    <source>
        <dbReference type="ARBA" id="ARBA00004141"/>
    </source>
</evidence>
<name>A0A6P8I0A6_ACTTE</name>
<accession>A0A6P8I0A6</accession>
<dbReference type="SUPFAM" id="SSF90112">
    <property type="entry name" value="Neurotransmitter-gated ion-channel transmembrane pore"/>
    <property type="match status" value="1"/>
</dbReference>
<evidence type="ECO:0000256" key="7">
    <source>
        <dbReference type="SAM" id="MobiDB-lite"/>
    </source>
</evidence>
<dbReference type="SUPFAM" id="SSF63712">
    <property type="entry name" value="Nicotinic receptor ligand binding domain-like"/>
    <property type="match status" value="1"/>
</dbReference>
<evidence type="ECO:0000259" key="9">
    <source>
        <dbReference type="Pfam" id="PF02932"/>
    </source>
</evidence>
<feature type="transmembrane region" description="Helical" evidence="6">
    <location>
        <begin position="247"/>
        <end position="268"/>
    </location>
</feature>
<dbReference type="InterPro" id="IPR006029">
    <property type="entry name" value="Neurotrans-gated_channel_TM"/>
</dbReference>
<protein>
    <submittedName>
        <fullName evidence="11">Neuronal acetylcholine receptor subunit alpha-9-like</fullName>
    </submittedName>
</protein>
<feature type="signal peptide" evidence="6">
    <location>
        <begin position="1"/>
        <end position="24"/>
    </location>
</feature>
<evidence type="ECO:0000313" key="10">
    <source>
        <dbReference type="Proteomes" id="UP000515163"/>
    </source>
</evidence>
<keyword evidence="6" id="KW-0732">Signal</keyword>
<feature type="transmembrane region" description="Helical" evidence="6">
    <location>
        <begin position="308"/>
        <end position="328"/>
    </location>
</feature>
<dbReference type="AlphaFoldDB" id="A0A6P8I0A6"/>
<comment type="subcellular location">
    <subcellularLocation>
        <location evidence="1">Membrane</location>
        <topology evidence="1">Multi-pass membrane protein</topology>
    </subcellularLocation>
</comment>
<dbReference type="CDD" id="cd18997">
    <property type="entry name" value="LGIC_ECD_nAChR"/>
    <property type="match status" value="1"/>
</dbReference>
<feature type="transmembrane region" description="Helical" evidence="6">
    <location>
        <begin position="409"/>
        <end position="427"/>
    </location>
</feature>
<evidence type="ECO:0000256" key="2">
    <source>
        <dbReference type="ARBA" id="ARBA00009237"/>
    </source>
</evidence>
<dbReference type="GO" id="GO:0016020">
    <property type="term" value="C:membrane"/>
    <property type="evidence" value="ECO:0007669"/>
    <property type="project" value="UniProtKB-SubCell"/>
</dbReference>
<feature type="chain" id="PRO_5028504227" evidence="6">
    <location>
        <begin position="25"/>
        <end position="430"/>
    </location>
</feature>
<comment type="similarity">
    <text evidence="2">Belongs to the ligand-gated ion channel (TC 1.A.9) family. Acetylcholine receptor (TC 1.A.9.1) subfamily.</text>
</comment>
<dbReference type="Gene3D" id="1.20.58.390">
    <property type="entry name" value="Neurotransmitter-gated ion-channel transmembrane domain"/>
    <property type="match status" value="1"/>
</dbReference>
<dbReference type="InterPro" id="IPR006201">
    <property type="entry name" value="Neur_channel"/>
</dbReference>
<dbReference type="InterPro" id="IPR036719">
    <property type="entry name" value="Neuro-gated_channel_TM_sf"/>
</dbReference>
<dbReference type="InterPro" id="IPR036734">
    <property type="entry name" value="Neur_chan_lig-bd_sf"/>
</dbReference>
<dbReference type="InParanoid" id="A0A6P8I0A6"/>
<feature type="transmembrane region" description="Helical" evidence="6">
    <location>
        <begin position="275"/>
        <end position="293"/>
    </location>
</feature>
<evidence type="ECO:0000256" key="6">
    <source>
        <dbReference type="RuleBase" id="RU000687"/>
    </source>
</evidence>
<gene>
    <name evidence="11" type="primary">LOC116297125</name>
</gene>
<evidence type="ECO:0000259" key="8">
    <source>
        <dbReference type="Pfam" id="PF02931"/>
    </source>
</evidence>
<dbReference type="FunFam" id="2.70.170.10:FF:000016">
    <property type="entry name" value="Nicotinic acetylcholine receptor subunit"/>
    <property type="match status" value="1"/>
</dbReference>
<evidence type="ECO:0000256" key="3">
    <source>
        <dbReference type="ARBA" id="ARBA00022692"/>
    </source>
</evidence>
<dbReference type="KEGG" id="aten:116297125"/>
<evidence type="ECO:0000256" key="5">
    <source>
        <dbReference type="ARBA" id="ARBA00023136"/>
    </source>
</evidence>
<keyword evidence="6" id="KW-0406">Ion transport</keyword>
<dbReference type="InterPro" id="IPR038050">
    <property type="entry name" value="Neuro_actylchol_rec"/>
</dbReference>
<dbReference type="PROSITE" id="PS00236">
    <property type="entry name" value="NEUROTR_ION_CHANNEL"/>
    <property type="match status" value="1"/>
</dbReference>
<feature type="domain" description="Neurotransmitter-gated ion-channel transmembrane" evidence="9">
    <location>
        <begin position="250"/>
        <end position="375"/>
    </location>
</feature>
<dbReference type="PRINTS" id="PR00252">
    <property type="entry name" value="NRIONCHANNEL"/>
</dbReference>
<keyword evidence="3 6" id="KW-0812">Transmembrane</keyword>
<dbReference type="CDD" id="cd19051">
    <property type="entry name" value="LGIC_TM_cation"/>
    <property type="match status" value="1"/>
</dbReference>
<dbReference type="RefSeq" id="XP_031561148.1">
    <property type="nucleotide sequence ID" value="XM_031705288.1"/>
</dbReference>